<protein>
    <submittedName>
        <fullName evidence="4">Uncharacterized protein LOC129328565 isoform X2</fullName>
    </submittedName>
</protein>
<evidence type="ECO:0000313" key="3">
    <source>
        <dbReference type="Proteomes" id="UP001190640"/>
    </source>
</evidence>
<reference evidence="4" key="1">
    <citation type="submission" date="2025-08" db="UniProtKB">
        <authorList>
            <consortium name="RefSeq"/>
        </authorList>
    </citation>
    <scope>IDENTIFICATION</scope>
    <source>
        <tissue evidence="4">Blood</tissue>
    </source>
</reference>
<evidence type="ECO:0000256" key="1">
    <source>
        <dbReference type="SAM" id="SignalP"/>
    </source>
</evidence>
<gene>
    <name evidence="4" type="primary">LOC129328565</name>
</gene>
<evidence type="ECO:0000313" key="4">
    <source>
        <dbReference type="RefSeq" id="XP_054833683.1"/>
    </source>
</evidence>
<dbReference type="GeneID" id="129328565"/>
<feature type="domain" description="Immunoglobulin" evidence="2">
    <location>
        <begin position="23"/>
        <end position="140"/>
    </location>
</feature>
<dbReference type="Gene3D" id="2.60.40.10">
    <property type="entry name" value="Immunoglobulins"/>
    <property type="match status" value="1"/>
</dbReference>
<dbReference type="Proteomes" id="UP001190640">
    <property type="component" value="Chromosome 4"/>
</dbReference>
<proteinExistence type="predicted"/>
<dbReference type="InterPro" id="IPR003599">
    <property type="entry name" value="Ig_sub"/>
</dbReference>
<dbReference type="SMART" id="SM00409">
    <property type="entry name" value="IG"/>
    <property type="match status" value="1"/>
</dbReference>
<sequence length="233" mass="25574">MAGLCLFWILVGPTAALQVILPESSVYISAGNTALLSASLNFSPPVPNYFQLRWRFVTGSWLVLKLKANNCMAKNGTQHWRDSCVISIEATERYRQRAKLSSNDASLVLQDVRTEDSGIYSVTVLALDMTSSATISLAVTKVDPDIPVSFVKAADDGGYTLSNSIQLGLAGLILCLLGLIIAEAQFSIYISADIEHLIFDISTTKLRTIVLLMVEVEKASTALQRQREREREM</sequence>
<dbReference type="InterPro" id="IPR013783">
    <property type="entry name" value="Ig-like_fold"/>
</dbReference>
<evidence type="ECO:0000259" key="2">
    <source>
        <dbReference type="SMART" id="SM00409"/>
    </source>
</evidence>
<name>A0AA97J8G5_EUBMA</name>
<keyword evidence="3" id="KW-1185">Reference proteome</keyword>
<keyword evidence="1" id="KW-0732">Signal</keyword>
<feature type="signal peptide" evidence="1">
    <location>
        <begin position="1"/>
        <end position="16"/>
    </location>
</feature>
<feature type="chain" id="PRO_5041668910" evidence="1">
    <location>
        <begin position="17"/>
        <end position="233"/>
    </location>
</feature>
<dbReference type="AlphaFoldDB" id="A0AA97J8G5"/>
<dbReference type="RefSeq" id="XP_054833683.1">
    <property type="nucleotide sequence ID" value="XM_054977708.1"/>
</dbReference>
<accession>A0AA97J8G5</accession>
<dbReference type="SUPFAM" id="SSF48726">
    <property type="entry name" value="Immunoglobulin"/>
    <property type="match status" value="1"/>
</dbReference>
<dbReference type="InterPro" id="IPR036179">
    <property type="entry name" value="Ig-like_dom_sf"/>
</dbReference>
<organism evidence="3 4">
    <name type="scientific">Eublepharis macularius</name>
    <name type="common">Leopard gecko</name>
    <name type="synonym">Cyrtodactylus macularius</name>
    <dbReference type="NCBI Taxonomy" id="481883"/>
    <lineage>
        <taxon>Eukaryota</taxon>
        <taxon>Metazoa</taxon>
        <taxon>Chordata</taxon>
        <taxon>Craniata</taxon>
        <taxon>Vertebrata</taxon>
        <taxon>Euteleostomi</taxon>
        <taxon>Lepidosauria</taxon>
        <taxon>Squamata</taxon>
        <taxon>Bifurcata</taxon>
        <taxon>Gekkota</taxon>
        <taxon>Eublepharidae</taxon>
        <taxon>Eublepharinae</taxon>
        <taxon>Eublepharis</taxon>
    </lineage>
</organism>